<dbReference type="CDD" id="cd16917">
    <property type="entry name" value="HATPase_UhpB-NarQ-NarX-like"/>
    <property type="match status" value="1"/>
</dbReference>
<accession>A0A7W0CND9</accession>
<dbReference type="InterPro" id="IPR003594">
    <property type="entry name" value="HATPase_dom"/>
</dbReference>
<dbReference type="GO" id="GO:0046983">
    <property type="term" value="F:protein dimerization activity"/>
    <property type="evidence" value="ECO:0007669"/>
    <property type="project" value="InterPro"/>
</dbReference>
<keyword evidence="10" id="KW-0812">Transmembrane</keyword>
<evidence type="ECO:0000256" key="4">
    <source>
        <dbReference type="ARBA" id="ARBA00022679"/>
    </source>
</evidence>
<comment type="catalytic activity">
    <reaction evidence="1">
        <text>ATP + protein L-histidine = ADP + protein N-phospho-L-histidine.</text>
        <dbReference type="EC" id="2.7.13.3"/>
    </reaction>
</comment>
<feature type="domain" description="DUF7134" evidence="13">
    <location>
        <begin position="7"/>
        <end position="155"/>
    </location>
</feature>
<keyword evidence="7" id="KW-0067">ATP-binding</keyword>
<dbReference type="PANTHER" id="PTHR24421:SF10">
    <property type="entry name" value="NITRATE_NITRITE SENSOR PROTEIN NARQ"/>
    <property type="match status" value="1"/>
</dbReference>
<evidence type="ECO:0000256" key="3">
    <source>
        <dbReference type="ARBA" id="ARBA00022553"/>
    </source>
</evidence>
<dbReference type="PANTHER" id="PTHR24421">
    <property type="entry name" value="NITRATE/NITRITE SENSOR PROTEIN NARX-RELATED"/>
    <property type="match status" value="1"/>
</dbReference>
<dbReference type="InterPro" id="IPR055558">
    <property type="entry name" value="DUF7134"/>
</dbReference>
<dbReference type="GO" id="GO:0005524">
    <property type="term" value="F:ATP binding"/>
    <property type="evidence" value="ECO:0007669"/>
    <property type="project" value="UniProtKB-KW"/>
</dbReference>
<keyword evidence="6 14" id="KW-0418">Kinase</keyword>
<dbReference type="Gene3D" id="3.30.565.10">
    <property type="entry name" value="Histidine kinase-like ATPase, C-terminal domain"/>
    <property type="match status" value="1"/>
</dbReference>
<dbReference type="GO" id="GO:0016020">
    <property type="term" value="C:membrane"/>
    <property type="evidence" value="ECO:0007669"/>
    <property type="project" value="InterPro"/>
</dbReference>
<dbReference type="Pfam" id="PF02518">
    <property type="entry name" value="HATPase_c"/>
    <property type="match status" value="1"/>
</dbReference>
<protein>
    <recommendedName>
        <fullName evidence="2">histidine kinase</fullName>
        <ecNumber evidence="2">2.7.13.3</ecNumber>
    </recommendedName>
</protein>
<keyword evidence="5" id="KW-0547">Nucleotide-binding</keyword>
<sequence>MDRTWVEFPARHPLLMDLSWLVPWTVLCVFTSGGDDDMPATLPAELAVCAGLLVPLLWRRRFPMTVFAVVAGVTLLQIYLRWPILLANLGACVALFGVASRCSLAKSLVAAGVALVGQWLWVVRYPDSDTGPMAGSTAVLVVLLWLGGRFVQAKRQGTMALRESLVLAEEARQREARYAAVRERMELARELHDTVAHNVSVMILQAEAVRQQPALAVRAMEVIASAGRAALADMRSLVGTLSEEPPVPWSALVADAVEAVERSGLKVHSEVDGPPCDARWAEVYPVVREGLTNALKYAGPGAQVRLSIRFGPEQTEVSLEDDGGGSPLPMPPGGHGLAGLQERVLAGGGTFSAGPGEARGYRVVATMPRDHDGR</sequence>
<keyword evidence="3" id="KW-0597">Phosphoprotein</keyword>
<evidence type="ECO:0000256" key="10">
    <source>
        <dbReference type="SAM" id="Phobius"/>
    </source>
</evidence>
<dbReference type="GO" id="GO:0000155">
    <property type="term" value="F:phosphorelay sensor kinase activity"/>
    <property type="evidence" value="ECO:0007669"/>
    <property type="project" value="InterPro"/>
</dbReference>
<feature type="transmembrane region" description="Helical" evidence="10">
    <location>
        <begin position="78"/>
        <end position="97"/>
    </location>
</feature>
<evidence type="ECO:0000256" key="6">
    <source>
        <dbReference type="ARBA" id="ARBA00022777"/>
    </source>
</evidence>
<feature type="transmembrane region" description="Helical" evidence="10">
    <location>
        <begin position="42"/>
        <end position="58"/>
    </location>
</feature>
<dbReference type="AlphaFoldDB" id="A0A7W0CND9"/>
<name>A0A7W0CND9_9ACTN</name>
<evidence type="ECO:0000256" key="1">
    <source>
        <dbReference type="ARBA" id="ARBA00000085"/>
    </source>
</evidence>
<evidence type="ECO:0000313" key="14">
    <source>
        <dbReference type="EMBL" id="MBA2894140.1"/>
    </source>
</evidence>
<evidence type="ECO:0000259" key="12">
    <source>
        <dbReference type="Pfam" id="PF07730"/>
    </source>
</evidence>
<evidence type="ECO:0000256" key="8">
    <source>
        <dbReference type="ARBA" id="ARBA00023012"/>
    </source>
</evidence>
<organism evidence="14 15">
    <name type="scientific">Nonomuraea soli</name>
    <dbReference type="NCBI Taxonomy" id="1032476"/>
    <lineage>
        <taxon>Bacteria</taxon>
        <taxon>Bacillati</taxon>
        <taxon>Actinomycetota</taxon>
        <taxon>Actinomycetes</taxon>
        <taxon>Streptosporangiales</taxon>
        <taxon>Streptosporangiaceae</taxon>
        <taxon>Nonomuraea</taxon>
    </lineage>
</organism>
<keyword evidence="15" id="KW-1185">Reference proteome</keyword>
<gene>
    <name evidence="14" type="ORF">HNR30_005501</name>
</gene>
<evidence type="ECO:0000259" key="11">
    <source>
        <dbReference type="Pfam" id="PF02518"/>
    </source>
</evidence>
<keyword evidence="10" id="KW-0472">Membrane</keyword>
<dbReference type="InterPro" id="IPR050482">
    <property type="entry name" value="Sensor_HK_TwoCompSys"/>
</dbReference>
<keyword evidence="4" id="KW-0808">Transferase</keyword>
<feature type="transmembrane region" description="Helical" evidence="10">
    <location>
        <begin position="12"/>
        <end position="30"/>
    </location>
</feature>
<dbReference type="Pfam" id="PF23539">
    <property type="entry name" value="DUF7134"/>
    <property type="match status" value="1"/>
</dbReference>
<evidence type="ECO:0000256" key="5">
    <source>
        <dbReference type="ARBA" id="ARBA00022741"/>
    </source>
</evidence>
<dbReference type="Proteomes" id="UP000530928">
    <property type="component" value="Unassembled WGS sequence"/>
</dbReference>
<proteinExistence type="predicted"/>
<dbReference type="EC" id="2.7.13.3" evidence="2"/>
<keyword evidence="10" id="KW-1133">Transmembrane helix</keyword>
<evidence type="ECO:0000256" key="7">
    <source>
        <dbReference type="ARBA" id="ARBA00022840"/>
    </source>
</evidence>
<dbReference type="InterPro" id="IPR036890">
    <property type="entry name" value="HATPase_C_sf"/>
</dbReference>
<dbReference type="RefSeq" id="WP_181612865.1">
    <property type="nucleotide sequence ID" value="NZ_BAABAM010000005.1"/>
</dbReference>
<feature type="transmembrane region" description="Helical" evidence="10">
    <location>
        <begin position="133"/>
        <end position="151"/>
    </location>
</feature>
<feature type="region of interest" description="Disordered" evidence="9">
    <location>
        <begin position="316"/>
        <end position="339"/>
    </location>
</feature>
<dbReference type="InterPro" id="IPR011712">
    <property type="entry name" value="Sig_transdc_His_kin_sub3_dim/P"/>
</dbReference>
<evidence type="ECO:0000256" key="2">
    <source>
        <dbReference type="ARBA" id="ARBA00012438"/>
    </source>
</evidence>
<reference evidence="14 15" key="1">
    <citation type="submission" date="2020-07" db="EMBL/GenBank/DDBJ databases">
        <title>Genomic Encyclopedia of Type Strains, Phase IV (KMG-IV): sequencing the most valuable type-strain genomes for metagenomic binning, comparative biology and taxonomic classification.</title>
        <authorList>
            <person name="Goeker M."/>
        </authorList>
    </citation>
    <scope>NUCLEOTIDE SEQUENCE [LARGE SCALE GENOMIC DNA]</scope>
    <source>
        <strain evidence="14 15">DSM 45533</strain>
    </source>
</reference>
<feature type="domain" description="Signal transduction histidine kinase subgroup 3 dimerisation and phosphoacceptor" evidence="12">
    <location>
        <begin position="183"/>
        <end position="243"/>
    </location>
</feature>
<evidence type="ECO:0000313" key="15">
    <source>
        <dbReference type="Proteomes" id="UP000530928"/>
    </source>
</evidence>
<feature type="domain" description="Histidine kinase/HSP90-like ATPase" evidence="11">
    <location>
        <begin position="283"/>
        <end position="370"/>
    </location>
</feature>
<dbReference type="EMBL" id="JACDUR010000005">
    <property type="protein sequence ID" value="MBA2894140.1"/>
    <property type="molecule type" value="Genomic_DNA"/>
</dbReference>
<dbReference type="Pfam" id="PF07730">
    <property type="entry name" value="HisKA_3"/>
    <property type="match status" value="1"/>
</dbReference>
<evidence type="ECO:0000259" key="13">
    <source>
        <dbReference type="Pfam" id="PF23539"/>
    </source>
</evidence>
<keyword evidence="8" id="KW-0902">Two-component regulatory system</keyword>
<dbReference type="SUPFAM" id="SSF55874">
    <property type="entry name" value="ATPase domain of HSP90 chaperone/DNA topoisomerase II/histidine kinase"/>
    <property type="match status" value="1"/>
</dbReference>
<evidence type="ECO:0000256" key="9">
    <source>
        <dbReference type="SAM" id="MobiDB-lite"/>
    </source>
</evidence>
<dbReference type="Gene3D" id="1.20.5.1930">
    <property type="match status" value="1"/>
</dbReference>
<comment type="caution">
    <text evidence="14">The sequence shown here is derived from an EMBL/GenBank/DDBJ whole genome shotgun (WGS) entry which is preliminary data.</text>
</comment>